<name>A0AAN8L2N7_9TELE</name>
<proteinExistence type="inferred from homology"/>
<protein>
    <submittedName>
        <fullName evidence="4">Uncharacterized protein</fullName>
    </submittedName>
</protein>
<dbReference type="EMBL" id="JAGTTL010000022">
    <property type="protein sequence ID" value="KAK6305559.1"/>
    <property type="molecule type" value="Genomic_DNA"/>
</dbReference>
<keyword evidence="3" id="KW-0560">Oxidoreductase</keyword>
<evidence type="ECO:0000313" key="4">
    <source>
        <dbReference type="EMBL" id="KAK6305559.1"/>
    </source>
</evidence>
<dbReference type="InterPro" id="IPR036291">
    <property type="entry name" value="NAD(P)-bd_dom_sf"/>
</dbReference>
<dbReference type="GO" id="GO:0004090">
    <property type="term" value="F:carbonyl reductase (NADPH) activity"/>
    <property type="evidence" value="ECO:0007669"/>
    <property type="project" value="TreeGrafter"/>
</dbReference>
<reference evidence="4 5" key="1">
    <citation type="submission" date="2021-04" db="EMBL/GenBank/DDBJ databases">
        <authorList>
            <person name="De Guttry C."/>
            <person name="Zahm M."/>
            <person name="Klopp C."/>
            <person name="Cabau C."/>
            <person name="Louis A."/>
            <person name="Berthelot C."/>
            <person name="Parey E."/>
            <person name="Roest Crollius H."/>
            <person name="Montfort J."/>
            <person name="Robinson-Rechavi M."/>
            <person name="Bucao C."/>
            <person name="Bouchez O."/>
            <person name="Gislard M."/>
            <person name="Lluch J."/>
            <person name="Milhes M."/>
            <person name="Lampietro C."/>
            <person name="Lopez Roques C."/>
            <person name="Donnadieu C."/>
            <person name="Braasch I."/>
            <person name="Desvignes T."/>
            <person name="Postlethwait J."/>
            <person name="Bobe J."/>
            <person name="Wedekind C."/>
            <person name="Guiguen Y."/>
        </authorList>
    </citation>
    <scope>NUCLEOTIDE SEQUENCE [LARGE SCALE GENOMIC DNA]</scope>
    <source>
        <strain evidence="4">Cs_M1</strain>
        <tissue evidence="4">Blood</tissue>
    </source>
</reference>
<comment type="similarity">
    <text evidence="1">Belongs to the short-chain dehydrogenases/reductases (SDR) family.</text>
</comment>
<accession>A0AAN8L2N7</accession>
<dbReference type="Gene3D" id="3.40.50.720">
    <property type="entry name" value="NAD(P)-binding Rossmann-like Domain"/>
    <property type="match status" value="1"/>
</dbReference>
<dbReference type="Pfam" id="PF00106">
    <property type="entry name" value="adh_short"/>
    <property type="match status" value="1"/>
</dbReference>
<sequence length="142" mass="15326">MSKKVAVVTGANKGIGLAIVRELCKAKFSREVILTARNEKLGNEAVKMLKSEGFEVAYHHLDICDQGSAKQLSNFLQKSYGGLDVLINNAGMAFKNDATEPFGEQAEVTMRTNFWGTLGVGVPCSPTPPQTKCQSGECLQLC</sequence>
<dbReference type="SUPFAM" id="SSF51735">
    <property type="entry name" value="NAD(P)-binding Rossmann-fold domains"/>
    <property type="match status" value="1"/>
</dbReference>
<dbReference type="PANTHER" id="PTHR43963:SF4">
    <property type="entry name" value="CARBONYL REDUCTASE (NADPH)"/>
    <property type="match status" value="1"/>
</dbReference>
<organism evidence="4 5">
    <name type="scientific">Coregonus suidteri</name>
    <dbReference type="NCBI Taxonomy" id="861788"/>
    <lineage>
        <taxon>Eukaryota</taxon>
        <taxon>Metazoa</taxon>
        <taxon>Chordata</taxon>
        <taxon>Craniata</taxon>
        <taxon>Vertebrata</taxon>
        <taxon>Euteleostomi</taxon>
        <taxon>Actinopterygii</taxon>
        <taxon>Neopterygii</taxon>
        <taxon>Teleostei</taxon>
        <taxon>Protacanthopterygii</taxon>
        <taxon>Salmoniformes</taxon>
        <taxon>Salmonidae</taxon>
        <taxon>Coregoninae</taxon>
        <taxon>Coregonus</taxon>
    </lineage>
</organism>
<keyword evidence="5" id="KW-1185">Reference proteome</keyword>
<evidence type="ECO:0000256" key="3">
    <source>
        <dbReference type="ARBA" id="ARBA00023002"/>
    </source>
</evidence>
<comment type="caution">
    <text evidence="4">The sequence shown here is derived from an EMBL/GenBank/DDBJ whole genome shotgun (WGS) entry which is preliminary data.</text>
</comment>
<gene>
    <name evidence="4" type="ORF">J4Q44_G00243390</name>
</gene>
<keyword evidence="2" id="KW-0521">NADP</keyword>
<dbReference type="PANTHER" id="PTHR43963">
    <property type="entry name" value="CARBONYL REDUCTASE 1-RELATED"/>
    <property type="match status" value="1"/>
</dbReference>
<evidence type="ECO:0000256" key="2">
    <source>
        <dbReference type="ARBA" id="ARBA00022857"/>
    </source>
</evidence>
<evidence type="ECO:0000256" key="1">
    <source>
        <dbReference type="ARBA" id="ARBA00006484"/>
    </source>
</evidence>
<dbReference type="AlphaFoldDB" id="A0AAN8L2N7"/>
<dbReference type="Proteomes" id="UP001356427">
    <property type="component" value="Unassembled WGS sequence"/>
</dbReference>
<evidence type="ECO:0000313" key="5">
    <source>
        <dbReference type="Proteomes" id="UP001356427"/>
    </source>
</evidence>
<dbReference type="PRINTS" id="PR00081">
    <property type="entry name" value="GDHRDH"/>
</dbReference>
<dbReference type="InterPro" id="IPR002347">
    <property type="entry name" value="SDR_fam"/>
</dbReference>